<protein>
    <recommendedName>
        <fullName evidence="3">PD-(D/E)XK nuclease superfamily protein</fullName>
    </recommendedName>
</protein>
<organism evidence="1">
    <name type="scientific">viral metagenome</name>
    <dbReference type="NCBI Taxonomy" id="1070528"/>
    <lineage>
        <taxon>unclassified sequences</taxon>
        <taxon>metagenomes</taxon>
        <taxon>organismal metagenomes</taxon>
    </lineage>
</organism>
<dbReference type="EMBL" id="MT142396">
    <property type="protein sequence ID" value="QJA79822.1"/>
    <property type="molecule type" value="Genomic_DNA"/>
</dbReference>
<reference evidence="1" key="1">
    <citation type="submission" date="2020-03" db="EMBL/GenBank/DDBJ databases">
        <title>The deep terrestrial virosphere.</title>
        <authorList>
            <person name="Holmfeldt K."/>
            <person name="Nilsson E."/>
            <person name="Simone D."/>
            <person name="Lopez-Fernandez M."/>
            <person name="Wu X."/>
            <person name="de Brujin I."/>
            <person name="Lundin D."/>
            <person name="Andersson A."/>
            <person name="Bertilsson S."/>
            <person name="Dopson M."/>
        </authorList>
    </citation>
    <scope>NUCLEOTIDE SEQUENCE</scope>
    <source>
        <strain evidence="2">MM415A00827</strain>
        <strain evidence="1">MM415B00742</strain>
    </source>
</reference>
<sequence length="321" mass="36850">MRFVNDLNMPDHAFKAICLRQGRIEPPKLDYIGVSALMGAPLPRYLHARYWHQLEVKASETMNALQGQMGHLLFDKVETDTETEIHLKVEFEGTRIMGVADYYDPKLLTLGDAKFKQVNAVTATNIRGTKDLETQLNIYCWMARRQGLTVEHLQGDIYINGWVVYKAYGDSAYPKAPYLKLSIPVWEEPFTANYVRERLNVHDTRAIKMLRGIGVTSVPDLDEGMKIRLDAAMLEIPVCTDEERFMQPTKWAVMREGQKKAVKLFDRRHEAWEYIGAQAPGIKIKLSATERKGGYMKCLWYCNVAKFCPHNKTLDKNETAE</sequence>
<accession>A0A6M3IYX4</accession>
<dbReference type="AlphaFoldDB" id="A0A6M3IYX4"/>
<evidence type="ECO:0000313" key="1">
    <source>
        <dbReference type="EMBL" id="QJA62700.1"/>
    </source>
</evidence>
<evidence type="ECO:0000313" key="2">
    <source>
        <dbReference type="EMBL" id="QJA79822.1"/>
    </source>
</evidence>
<name>A0A6M3IYX4_9ZZZZ</name>
<proteinExistence type="predicted"/>
<gene>
    <name evidence="2" type="ORF">MM415A00827_0015</name>
    <name evidence="1" type="ORF">MM415B00742_0040</name>
</gene>
<evidence type="ECO:0008006" key="3">
    <source>
        <dbReference type="Google" id="ProtNLM"/>
    </source>
</evidence>
<dbReference type="EMBL" id="MT141478">
    <property type="protein sequence ID" value="QJA62700.1"/>
    <property type="molecule type" value="Genomic_DNA"/>
</dbReference>